<dbReference type="PANTHER" id="PTHR31635">
    <property type="entry name" value="REVERSE TRANSCRIPTASE DOMAIN-CONTAINING PROTEIN-RELATED"/>
    <property type="match status" value="1"/>
</dbReference>
<evidence type="ECO:0000313" key="1">
    <source>
        <dbReference type="EMBL" id="KFM63839.1"/>
    </source>
</evidence>
<protein>
    <submittedName>
        <fullName evidence="1">Uncharacterized protein</fullName>
    </submittedName>
</protein>
<proteinExistence type="predicted"/>
<dbReference type="Proteomes" id="UP000054359">
    <property type="component" value="Unassembled WGS sequence"/>
</dbReference>
<feature type="non-terminal residue" evidence="1">
    <location>
        <position position="74"/>
    </location>
</feature>
<name>A0A087TFF0_STEMI</name>
<accession>A0A087TFF0</accession>
<organism evidence="1 2">
    <name type="scientific">Stegodyphus mimosarum</name>
    <name type="common">African social velvet spider</name>
    <dbReference type="NCBI Taxonomy" id="407821"/>
    <lineage>
        <taxon>Eukaryota</taxon>
        <taxon>Metazoa</taxon>
        <taxon>Ecdysozoa</taxon>
        <taxon>Arthropoda</taxon>
        <taxon>Chelicerata</taxon>
        <taxon>Arachnida</taxon>
        <taxon>Araneae</taxon>
        <taxon>Araneomorphae</taxon>
        <taxon>Entelegynae</taxon>
        <taxon>Eresoidea</taxon>
        <taxon>Eresidae</taxon>
        <taxon>Stegodyphus</taxon>
    </lineage>
</organism>
<dbReference type="AlphaFoldDB" id="A0A087TFF0"/>
<evidence type="ECO:0000313" key="2">
    <source>
        <dbReference type="Proteomes" id="UP000054359"/>
    </source>
</evidence>
<dbReference type="OrthoDB" id="6515679at2759"/>
<gene>
    <name evidence="1" type="ORF">X975_05181</name>
</gene>
<dbReference type="EMBL" id="KK114972">
    <property type="protein sequence ID" value="KFM63839.1"/>
    <property type="molecule type" value="Genomic_DNA"/>
</dbReference>
<dbReference type="PANTHER" id="PTHR31635:SF196">
    <property type="entry name" value="REVERSE TRANSCRIPTASE DOMAIN-CONTAINING PROTEIN-RELATED"/>
    <property type="match status" value="1"/>
</dbReference>
<sequence>MKGEILECSNYRGINLLCISYKLFSNILCNRLSIHMETTIGDYQNGVRKGRFTIEQIFNIRQIIEKTKEFGIDT</sequence>
<reference evidence="1 2" key="1">
    <citation type="submission" date="2013-11" db="EMBL/GenBank/DDBJ databases">
        <title>Genome sequencing of Stegodyphus mimosarum.</title>
        <authorList>
            <person name="Bechsgaard J."/>
        </authorList>
    </citation>
    <scope>NUCLEOTIDE SEQUENCE [LARGE SCALE GENOMIC DNA]</scope>
</reference>
<dbReference type="STRING" id="407821.A0A087TFF0"/>
<keyword evidence="2" id="KW-1185">Reference proteome</keyword>